<evidence type="ECO:0000256" key="5">
    <source>
        <dbReference type="SAM" id="Phobius"/>
    </source>
</evidence>
<feature type="domain" description="Sodium/calcium exchanger membrane region" evidence="6">
    <location>
        <begin position="7"/>
        <end position="143"/>
    </location>
</feature>
<feature type="transmembrane region" description="Helical" evidence="5">
    <location>
        <begin position="256"/>
        <end position="281"/>
    </location>
</feature>
<feature type="transmembrane region" description="Helical" evidence="5">
    <location>
        <begin position="6"/>
        <end position="29"/>
    </location>
</feature>
<dbReference type="Pfam" id="PF01699">
    <property type="entry name" value="Na_Ca_ex"/>
    <property type="match status" value="2"/>
</dbReference>
<dbReference type="InterPro" id="IPR004837">
    <property type="entry name" value="NaCa_Exmemb"/>
</dbReference>
<feature type="domain" description="Sodium/calcium exchanger membrane region" evidence="6">
    <location>
        <begin position="188"/>
        <end position="332"/>
    </location>
</feature>
<accession>A0ABT8GIS0</accession>
<protein>
    <recommendedName>
        <fullName evidence="6">Sodium/calcium exchanger membrane region domain-containing protein</fullName>
    </recommendedName>
</protein>
<dbReference type="RefSeq" id="WP_301142928.1">
    <property type="nucleotide sequence ID" value="NZ_JAUHQA010000001.1"/>
</dbReference>
<keyword evidence="4 5" id="KW-0472">Membrane</keyword>
<dbReference type="EMBL" id="JAUHQA010000001">
    <property type="protein sequence ID" value="MDN4481330.1"/>
    <property type="molecule type" value="Genomic_DNA"/>
</dbReference>
<feature type="transmembrane region" description="Helical" evidence="5">
    <location>
        <begin position="106"/>
        <end position="127"/>
    </location>
</feature>
<proteinExistence type="predicted"/>
<feature type="transmembrane region" description="Helical" evidence="5">
    <location>
        <begin position="314"/>
        <end position="334"/>
    </location>
</feature>
<evidence type="ECO:0000313" key="7">
    <source>
        <dbReference type="EMBL" id="MDN4481330.1"/>
    </source>
</evidence>
<evidence type="ECO:0000256" key="4">
    <source>
        <dbReference type="ARBA" id="ARBA00023136"/>
    </source>
</evidence>
<comment type="caution">
    <text evidence="7">The sequence shown here is derived from an EMBL/GenBank/DDBJ whole genome shotgun (WGS) entry which is preliminary data.</text>
</comment>
<sequence>MWSLWPSVGALAVAVVVLGFGGTRLAYVADEIAERTRMGKATAGALLLGAVTSLTGIVTTATGALSGDADFAIANPIGGVAIQTVWIAIADLLYRRTNLEHAAASLPNLLQSLILLALLALPVAAYATPDLTWGWFHPLTLAIPALYLYGLRLVKSVEDHPQWTAKETADTGDEESPEQSNKTMRALWGWFALLGAVVAGFGWVVAKAGLGVVAATGIPSSIAGFTITTAISSLPELITLLAAVRIGSIELGIGNIVGGNVFDTLMIAVADLFFVGGSIYASVGPRSLVLLAGTALICAVLAAGLVVRDRRGIGFEGVAIPGIYLATIGFAIMAA</sequence>
<evidence type="ECO:0000256" key="3">
    <source>
        <dbReference type="ARBA" id="ARBA00022989"/>
    </source>
</evidence>
<gene>
    <name evidence="7" type="ORF">QQX02_10380</name>
</gene>
<dbReference type="Proteomes" id="UP001172708">
    <property type="component" value="Unassembled WGS sequence"/>
</dbReference>
<feature type="transmembrane region" description="Helical" evidence="5">
    <location>
        <begin position="187"/>
        <end position="206"/>
    </location>
</feature>
<feature type="transmembrane region" description="Helical" evidence="5">
    <location>
        <begin position="133"/>
        <end position="151"/>
    </location>
</feature>
<feature type="transmembrane region" description="Helical" evidence="5">
    <location>
        <begin position="287"/>
        <end position="307"/>
    </location>
</feature>
<evidence type="ECO:0000259" key="6">
    <source>
        <dbReference type="Pfam" id="PF01699"/>
    </source>
</evidence>
<keyword evidence="3 5" id="KW-1133">Transmembrane helix</keyword>
<name>A0ABT8GIS0_9MICO</name>
<comment type="subcellular location">
    <subcellularLocation>
        <location evidence="1">Membrane</location>
        <topology evidence="1">Multi-pass membrane protein</topology>
    </subcellularLocation>
</comment>
<keyword evidence="2 5" id="KW-0812">Transmembrane</keyword>
<evidence type="ECO:0000256" key="1">
    <source>
        <dbReference type="ARBA" id="ARBA00004141"/>
    </source>
</evidence>
<evidence type="ECO:0000313" key="8">
    <source>
        <dbReference type="Proteomes" id="UP001172708"/>
    </source>
</evidence>
<dbReference type="Gene3D" id="1.20.1420.30">
    <property type="entry name" value="NCX, central ion-binding region"/>
    <property type="match status" value="1"/>
</dbReference>
<evidence type="ECO:0000256" key="2">
    <source>
        <dbReference type="ARBA" id="ARBA00022692"/>
    </source>
</evidence>
<keyword evidence="8" id="KW-1185">Reference proteome</keyword>
<organism evidence="7 8">
    <name type="scientific">Demequina muriae</name>
    <dbReference type="NCBI Taxonomy" id="3051664"/>
    <lineage>
        <taxon>Bacteria</taxon>
        <taxon>Bacillati</taxon>
        <taxon>Actinomycetota</taxon>
        <taxon>Actinomycetes</taxon>
        <taxon>Micrococcales</taxon>
        <taxon>Demequinaceae</taxon>
        <taxon>Demequina</taxon>
    </lineage>
</organism>
<feature type="transmembrane region" description="Helical" evidence="5">
    <location>
        <begin position="41"/>
        <end position="65"/>
    </location>
</feature>
<feature type="transmembrane region" description="Helical" evidence="5">
    <location>
        <begin position="71"/>
        <end position="94"/>
    </location>
</feature>
<dbReference type="InterPro" id="IPR044880">
    <property type="entry name" value="NCX_ion-bd_dom_sf"/>
</dbReference>
<reference evidence="7" key="1">
    <citation type="submission" date="2023-06" db="EMBL/GenBank/DDBJ databases">
        <title>Egi l300058.</title>
        <authorList>
            <person name="Gao L."/>
            <person name="Fang B.-Z."/>
            <person name="Li W.-J."/>
        </authorList>
    </citation>
    <scope>NUCLEOTIDE SEQUENCE</scope>
    <source>
        <strain evidence="7">EGI L300058</strain>
    </source>
</reference>
<feature type="transmembrane region" description="Helical" evidence="5">
    <location>
        <begin position="218"/>
        <end position="244"/>
    </location>
</feature>